<evidence type="ECO:0000313" key="2">
    <source>
        <dbReference type="EMBL" id="SUO03233.1"/>
    </source>
</evidence>
<dbReference type="Pfam" id="PF22564">
    <property type="entry name" value="HAAS"/>
    <property type="match status" value="1"/>
</dbReference>
<sequence length="310" mass="35469">MTKSEFLEQLEQKLLLISEQERKDILIEYGTYIDDKIANGASEKEAIQGFGDLDELAKEILEAYKINTDSMDSKADKTLDRAYSKTESFLNKFGNFSVNDIFHLIFDAFVLLVLLYIGRILLIDICLNILMNVFNWIFGITYGAGIVYAFEDLMIWIFKLIYLAASILFFITVMSRRIRRIKRHDYRINVVEDLKQSFNKEAKDFLKDDDGLPPIPGTKPEKTLYHQRKAQYTDSGSLLIKIILALISFPTICCIIGFSIALIALFFVGVFEHVYSIGLILLGVGLLGGSISVQWFLIHLWPKKEEIPHA</sequence>
<dbReference type="Proteomes" id="UP000255523">
    <property type="component" value="Unassembled WGS sequence"/>
</dbReference>
<feature type="transmembrane region" description="Helical" evidence="1">
    <location>
        <begin position="274"/>
        <end position="298"/>
    </location>
</feature>
<dbReference type="GeneID" id="77461087"/>
<feature type="transmembrane region" description="Helical" evidence="1">
    <location>
        <begin position="101"/>
        <end position="122"/>
    </location>
</feature>
<keyword evidence="3" id="KW-1185">Reference proteome</keyword>
<name>A0A380LIZ3_9FIRM</name>
<dbReference type="EMBL" id="UHFX01000003">
    <property type="protein sequence ID" value="SUO03233.1"/>
    <property type="molecule type" value="Genomic_DNA"/>
</dbReference>
<proteinExistence type="predicted"/>
<keyword evidence="1" id="KW-0812">Transmembrane</keyword>
<reference evidence="2 3" key="1">
    <citation type="submission" date="2018-06" db="EMBL/GenBank/DDBJ databases">
        <authorList>
            <consortium name="Pathogen Informatics"/>
            <person name="Doyle S."/>
        </authorList>
    </citation>
    <scope>NUCLEOTIDE SEQUENCE [LARGE SCALE GENOMIC DNA]</scope>
    <source>
        <strain evidence="2 3">NCTC11087</strain>
    </source>
</reference>
<keyword evidence="1" id="KW-0472">Membrane</keyword>
<feature type="transmembrane region" description="Helical" evidence="1">
    <location>
        <begin position="129"/>
        <end position="150"/>
    </location>
</feature>
<feature type="transmembrane region" description="Helical" evidence="1">
    <location>
        <begin position="156"/>
        <end position="174"/>
    </location>
</feature>
<dbReference type="OrthoDB" id="1779930at2"/>
<keyword evidence="1" id="KW-1133">Transmembrane helix</keyword>
<dbReference type="RefSeq" id="WP_022790461.1">
    <property type="nucleotide sequence ID" value="NZ_UHFX01000003.1"/>
</dbReference>
<evidence type="ECO:0000313" key="3">
    <source>
        <dbReference type="Proteomes" id="UP000255523"/>
    </source>
</evidence>
<feature type="transmembrane region" description="Helical" evidence="1">
    <location>
        <begin position="238"/>
        <end position="268"/>
    </location>
</feature>
<evidence type="ECO:0000256" key="1">
    <source>
        <dbReference type="SAM" id="Phobius"/>
    </source>
</evidence>
<protein>
    <submittedName>
        <fullName evidence="2">Predicted membrane protein</fullName>
    </submittedName>
</protein>
<gene>
    <name evidence="2" type="ORF">NCTC11087_00087</name>
</gene>
<organism evidence="2 3">
    <name type="scientific">Faecalicoccus pleomorphus</name>
    <dbReference type="NCBI Taxonomy" id="1323"/>
    <lineage>
        <taxon>Bacteria</taxon>
        <taxon>Bacillati</taxon>
        <taxon>Bacillota</taxon>
        <taxon>Erysipelotrichia</taxon>
        <taxon>Erysipelotrichales</taxon>
        <taxon>Erysipelotrichaceae</taxon>
        <taxon>Faecalicoccus</taxon>
    </lineage>
</organism>
<accession>A0A380LIZ3</accession>
<dbReference type="AlphaFoldDB" id="A0A380LIZ3"/>